<evidence type="ECO:0000313" key="2">
    <source>
        <dbReference type="EMBL" id="GMN34005.1"/>
    </source>
</evidence>
<gene>
    <name evidence="2" type="ORF">TIFTF001_041988</name>
</gene>
<dbReference type="EMBL" id="BTGU01002099">
    <property type="protein sequence ID" value="GMN34005.1"/>
    <property type="molecule type" value="Genomic_DNA"/>
</dbReference>
<dbReference type="Proteomes" id="UP001187192">
    <property type="component" value="Unassembled WGS sequence"/>
</dbReference>
<dbReference type="AlphaFoldDB" id="A0AA87ZKV8"/>
<keyword evidence="3" id="KW-1185">Reference proteome</keyword>
<name>A0AA87ZKV8_FICCA</name>
<comment type="caution">
    <text evidence="2">The sequence shown here is derived from an EMBL/GenBank/DDBJ whole genome shotgun (WGS) entry which is preliminary data.</text>
</comment>
<proteinExistence type="predicted"/>
<sequence>MTGNGGAGAGWRAGGAGAWGGGWPGVGCQRQGSRRCQEGRSPMAAGRSLETEKTWSGKDNMR</sequence>
<feature type="compositionally biased region" description="Gly residues" evidence="1">
    <location>
        <begin position="1"/>
        <end position="25"/>
    </location>
</feature>
<protein>
    <submittedName>
        <fullName evidence="2">Uncharacterized protein</fullName>
    </submittedName>
</protein>
<reference evidence="2" key="1">
    <citation type="submission" date="2023-07" db="EMBL/GenBank/DDBJ databases">
        <title>draft genome sequence of fig (Ficus carica).</title>
        <authorList>
            <person name="Takahashi T."/>
            <person name="Nishimura K."/>
        </authorList>
    </citation>
    <scope>NUCLEOTIDE SEQUENCE</scope>
</reference>
<feature type="compositionally biased region" description="Basic and acidic residues" evidence="1">
    <location>
        <begin position="49"/>
        <end position="62"/>
    </location>
</feature>
<feature type="region of interest" description="Disordered" evidence="1">
    <location>
        <begin position="1"/>
        <end position="62"/>
    </location>
</feature>
<evidence type="ECO:0000256" key="1">
    <source>
        <dbReference type="SAM" id="MobiDB-lite"/>
    </source>
</evidence>
<accession>A0AA87ZKV8</accession>
<evidence type="ECO:0000313" key="3">
    <source>
        <dbReference type="Proteomes" id="UP001187192"/>
    </source>
</evidence>
<organism evidence="2 3">
    <name type="scientific">Ficus carica</name>
    <name type="common">Common fig</name>
    <dbReference type="NCBI Taxonomy" id="3494"/>
    <lineage>
        <taxon>Eukaryota</taxon>
        <taxon>Viridiplantae</taxon>
        <taxon>Streptophyta</taxon>
        <taxon>Embryophyta</taxon>
        <taxon>Tracheophyta</taxon>
        <taxon>Spermatophyta</taxon>
        <taxon>Magnoliopsida</taxon>
        <taxon>eudicotyledons</taxon>
        <taxon>Gunneridae</taxon>
        <taxon>Pentapetalae</taxon>
        <taxon>rosids</taxon>
        <taxon>fabids</taxon>
        <taxon>Rosales</taxon>
        <taxon>Moraceae</taxon>
        <taxon>Ficeae</taxon>
        <taxon>Ficus</taxon>
    </lineage>
</organism>